<feature type="compositionally biased region" description="Low complexity" evidence="1">
    <location>
        <begin position="234"/>
        <end position="249"/>
    </location>
</feature>
<dbReference type="EMBL" id="JABFDB010000006">
    <property type="protein sequence ID" value="NYZ20247.1"/>
    <property type="molecule type" value="Genomic_DNA"/>
</dbReference>
<dbReference type="InterPro" id="IPR009003">
    <property type="entry name" value="Peptidase_S1_PA"/>
</dbReference>
<feature type="compositionally biased region" description="Pro residues" evidence="1">
    <location>
        <begin position="250"/>
        <end position="259"/>
    </location>
</feature>
<gene>
    <name evidence="2" type="ORF">HND93_11030</name>
</gene>
<evidence type="ECO:0000313" key="3">
    <source>
        <dbReference type="Proteomes" id="UP000584642"/>
    </source>
</evidence>
<feature type="compositionally biased region" description="Pro residues" evidence="1">
    <location>
        <begin position="223"/>
        <end position="233"/>
    </location>
</feature>
<evidence type="ECO:0000256" key="1">
    <source>
        <dbReference type="SAM" id="MobiDB-lite"/>
    </source>
</evidence>
<keyword evidence="3" id="KW-1185">Reference proteome</keyword>
<evidence type="ECO:0000313" key="2">
    <source>
        <dbReference type="EMBL" id="NYZ20247.1"/>
    </source>
</evidence>
<feature type="region of interest" description="Disordered" evidence="1">
    <location>
        <begin position="222"/>
        <end position="262"/>
    </location>
</feature>
<dbReference type="SUPFAM" id="SSF50494">
    <property type="entry name" value="Trypsin-like serine proteases"/>
    <property type="match status" value="1"/>
</dbReference>
<reference evidence="2 3" key="1">
    <citation type="submission" date="2020-05" db="EMBL/GenBank/DDBJ databases">
        <title>Azospirillum oleiclasticum sp. nov, a nitrogen-fixing and heavy crude oil-emulsifying bacterium isolated from the crude oil of Yumen Oilfield.</title>
        <authorList>
            <person name="Wu D."/>
            <person name="Cai M."/>
            <person name="Zhang X."/>
        </authorList>
    </citation>
    <scope>NUCLEOTIDE SEQUENCE [LARGE SCALE GENOMIC DNA]</scope>
    <source>
        <strain evidence="2 3">ROY-1-1-2</strain>
    </source>
</reference>
<accession>A0ABX2T845</accession>
<dbReference type="PROSITE" id="PS51257">
    <property type="entry name" value="PROKAR_LIPOPROTEIN"/>
    <property type="match status" value="1"/>
</dbReference>
<dbReference type="Proteomes" id="UP000584642">
    <property type="component" value="Unassembled WGS sequence"/>
</dbReference>
<proteinExistence type="predicted"/>
<dbReference type="RefSeq" id="WP_180282011.1">
    <property type="nucleotide sequence ID" value="NZ_JABFDB010000006.1"/>
</dbReference>
<organism evidence="2 3">
    <name type="scientific">Azospirillum oleiclasticum</name>
    <dbReference type="NCBI Taxonomy" id="2735135"/>
    <lineage>
        <taxon>Bacteria</taxon>
        <taxon>Pseudomonadati</taxon>
        <taxon>Pseudomonadota</taxon>
        <taxon>Alphaproteobacteria</taxon>
        <taxon>Rhodospirillales</taxon>
        <taxon>Azospirillaceae</taxon>
        <taxon>Azospirillum</taxon>
    </lineage>
</organism>
<sequence length="468" mass="47784">MRPVLASLLPVTVLVAACAGMDRPEPAAAVAPVPPGSTEPIRFDDLRLVEMRRGEEVGRYVFGLDCVPPYDVLFWTTGRNLHEQGTYQARFREALTGAGFDVAGAGGGSLDRGTDRKRARFTVSGELRDLRMELCRRVHWLTGASQGESGEGTARVDWSVHRVSDGRLVHRATTIGSAALDHGVPQGRVLLVEEAFLDAALKLAADPAFRNAVARPGAAFGPPADPSAAPPAAPAAAPATTPAIGTAAPPADPSAPMPLVPAAAPDGPGILLTPAPSGTRVAARGETLTEAILQVGHGRGVVVGTADGGSLVLATTAAAGRDDQVSVHPARGVILDGTVERRDGLAELVLLRVPARLTALPLRTDPPAVSERVRVAVTGGTALTPGIVARLEPGAGAGDASDLGYADLAGARVTAGDPVLDEAGRLIGVTLPVPAMPTPARSGLVPFAPIGPLLSRMGVTVRTDGSGP</sequence>
<protein>
    <submittedName>
        <fullName evidence="2">Trypsin-like peptidase domain-containing protein</fullName>
    </submittedName>
</protein>
<name>A0ABX2T845_9PROT</name>
<comment type="caution">
    <text evidence="2">The sequence shown here is derived from an EMBL/GenBank/DDBJ whole genome shotgun (WGS) entry which is preliminary data.</text>
</comment>